<reference evidence="2" key="1">
    <citation type="submission" date="2023-03" db="EMBL/GenBank/DDBJ databases">
        <authorList>
            <person name="Steffen K."/>
            <person name="Cardenas P."/>
        </authorList>
    </citation>
    <scope>NUCLEOTIDE SEQUENCE</scope>
</reference>
<proteinExistence type="predicted"/>
<evidence type="ECO:0000259" key="1">
    <source>
        <dbReference type="Pfam" id="PF21599"/>
    </source>
</evidence>
<gene>
    <name evidence="2" type="ORF">GBAR_LOCUS16243</name>
</gene>
<dbReference type="Proteomes" id="UP001174909">
    <property type="component" value="Unassembled WGS sequence"/>
</dbReference>
<evidence type="ECO:0000313" key="2">
    <source>
        <dbReference type="EMBL" id="CAI8028484.1"/>
    </source>
</evidence>
<accession>A0AA35SF27</accession>
<feature type="domain" description="ZSWIM3 N-terminal" evidence="1">
    <location>
        <begin position="19"/>
        <end position="86"/>
    </location>
</feature>
<organism evidence="2 3">
    <name type="scientific">Geodia barretti</name>
    <name type="common">Barrett's horny sponge</name>
    <dbReference type="NCBI Taxonomy" id="519541"/>
    <lineage>
        <taxon>Eukaryota</taxon>
        <taxon>Metazoa</taxon>
        <taxon>Porifera</taxon>
        <taxon>Demospongiae</taxon>
        <taxon>Heteroscleromorpha</taxon>
        <taxon>Tetractinellida</taxon>
        <taxon>Astrophorina</taxon>
        <taxon>Geodiidae</taxon>
        <taxon>Geodia</taxon>
    </lineage>
</organism>
<keyword evidence="3" id="KW-1185">Reference proteome</keyword>
<name>A0AA35SF27_GEOBA</name>
<sequence length="94" mass="10690">MATPGHPPTASTSLVSFCVGELFHSFTDLEDKIKSYKEQAFCELWKRDARTIAAARKRMGRPMKEELKYYELKYCCIHGGQPFKAKGRGIRSTS</sequence>
<evidence type="ECO:0000313" key="3">
    <source>
        <dbReference type="Proteomes" id="UP001174909"/>
    </source>
</evidence>
<comment type="caution">
    <text evidence="2">The sequence shown here is derived from an EMBL/GenBank/DDBJ whole genome shotgun (WGS) entry which is preliminary data.</text>
</comment>
<dbReference type="Pfam" id="PF21599">
    <property type="entry name" value="ZSWIM3_N"/>
    <property type="match status" value="1"/>
</dbReference>
<dbReference type="EMBL" id="CASHTH010002338">
    <property type="protein sequence ID" value="CAI8028484.1"/>
    <property type="molecule type" value="Genomic_DNA"/>
</dbReference>
<dbReference type="InterPro" id="IPR048325">
    <property type="entry name" value="ZSWIM3_N"/>
</dbReference>
<protein>
    <recommendedName>
        <fullName evidence="1">ZSWIM3 N-terminal domain-containing protein</fullName>
    </recommendedName>
</protein>
<dbReference type="AlphaFoldDB" id="A0AA35SF27"/>